<dbReference type="Proteomes" id="UP000653305">
    <property type="component" value="Unassembled WGS sequence"/>
</dbReference>
<dbReference type="AlphaFoldDB" id="A0A830CR71"/>
<dbReference type="PANTHER" id="PTHR47692:SF2">
    <property type="entry name" value="ZINC FINGER RING-TYPE DOMAIN CONTAINING PROTEIN"/>
    <property type="match status" value="1"/>
</dbReference>
<reference evidence="1" key="1">
    <citation type="submission" date="2020-07" db="EMBL/GenBank/DDBJ databases">
        <title>Ethylene signaling mediates host invasion by parasitic plants.</title>
        <authorList>
            <person name="Yoshida S."/>
        </authorList>
    </citation>
    <scope>NUCLEOTIDE SEQUENCE</scope>
    <source>
        <strain evidence="1">Okayama</strain>
    </source>
</reference>
<gene>
    <name evidence="1" type="ORF">PHJA_002151900</name>
</gene>
<sequence>MDGCCCKQAVQCIIFNLEMSFLQGNIADKLHVSRHWKFRKYVLQNHFLPDWLRREIQALMQEEDVDIIMHHILGVIDSSRRDWLSNLKISAEMLQKEFKVSVSEAVRPFITGRTERFVNELELFLASGLNIDAFDKVYIEHLGWEINEISDNEHDEPLEHVPVVPCLYIFDDDSDVN</sequence>
<proteinExistence type="predicted"/>
<evidence type="ECO:0000313" key="2">
    <source>
        <dbReference type="Proteomes" id="UP000653305"/>
    </source>
</evidence>
<dbReference type="OrthoDB" id="21204at2759"/>
<accession>A0A830CR71</accession>
<name>A0A830CR71_9LAMI</name>
<protein>
    <submittedName>
        <fullName evidence="1">Uncharacterized protein</fullName>
    </submittedName>
</protein>
<dbReference type="PANTHER" id="PTHR47692">
    <property type="entry name" value="RING/U-BOX SUPERFAMILY PROTEIN"/>
    <property type="match status" value="1"/>
</dbReference>
<dbReference type="EMBL" id="BMAC01000607">
    <property type="protein sequence ID" value="GFQ00079.1"/>
    <property type="molecule type" value="Genomic_DNA"/>
</dbReference>
<evidence type="ECO:0000313" key="1">
    <source>
        <dbReference type="EMBL" id="GFQ00079.1"/>
    </source>
</evidence>
<organism evidence="1 2">
    <name type="scientific">Phtheirospermum japonicum</name>
    <dbReference type="NCBI Taxonomy" id="374723"/>
    <lineage>
        <taxon>Eukaryota</taxon>
        <taxon>Viridiplantae</taxon>
        <taxon>Streptophyta</taxon>
        <taxon>Embryophyta</taxon>
        <taxon>Tracheophyta</taxon>
        <taxon>Spermatophyta</taxon>
        <taxon>Magnoliopsida</taxon>
        <taxon>eudicotyledons</taxon>
        <taxon>Gunneridae</taxon>
        <taxon>Pentapetalae</taxon>
        <taxon>asterids</taxon>
        <taxon>lamiids</taxon>
        <taxon>Lamiales</taxon>
        <taxon>Orobanchaceae</taxon>
        <taxon>Orobanchaceae incertae sedis</taxon>
        <taxon>Phtheirospermum</taxon>
    </lineage>
</organism>
<comment type="caution">
    <text evidence="1">The sequence shown here is derived from an EMBL/GenBank/DDBJ whole genome shotgun (WGS) entry which is preliminary data.</text>
</comment>
<keyword evidence="2" id="KW-1185">Reference proteome</keyword>